<sequence>MAEKSAWPQQPVISIRISEALRARLESLKEILTRRTGETVSTSEAAKQLLESAREDRLEVAELLADGTNALATARRKGEAGQSLSRAEWIVLAYYIQLGVESHIGGRISQGTMKGILEAFFAAYRMRRGKKPSRDTRYLSNLPVLDKQGKPVHGSEAEGIDVPTAIERLIRAMKLPDVDEVWPQFAARNLYEFLEEESFGIEAMNQALKPHWPILWRAAARGHYLVRGYPVREPSRATTSEHPWGPAISSVFEGGFVLSFATGSERDLSVLVSLPQGRQAMYEIAPWPVITEFRSMLENWDTSTPNSLWQGRWFFGYTAMETTVPPVWVRCQGSVSFGFTAEEWASLQEAFHRAWEMPQLQRISGELLLEYGEI</sequence>
<dbReference type="AlphaFoldDB" id="A0AAU7DD56"/>
<organism evidence="1">
    <name type="scientific">Telmatobacter sp. DSM 110680</name>
    <dbReference type="NCBI Taxonomy" id="3036704"/>
    <lineage>
        <taxon>Bacteria</taxon>
        <taxon>Pseudomonadati</taxon>
        <taxon>Acidobacteriota</taxon>
        <taxon>Terriglobia</taxon>
        <taxon>Terriglobales</taxon>
        <taxon>Acidobacteriaceae</taxon>
        <taxon>Telmatobacter</taxon>
    </lineage>
</organism>
<protein>
    <submittedName>
        <fullName evidence="1">Uncharacterized protein</fullName>
    </submittedName>
</protein>
<dbReference type="EMBL" id="CP121196">
    <property type="protein sequence ID" value="XBH15754.1"/>
    <property type="molecule type" value="Genomic_DNA"/>
</dbReference>
<evidence type="ECO:0000313" key="1">
    <source>
        <dbReference type="EMBL" id="XBH15754.1"/>
    </source>
</evidence>
<name>A0AAU7DD56_9BACT</name>
<reference evidence="1" key="1">
    <citation type="submission" date="2023-03" db="EMBL/GenBank/DDBJ databases">
        <title>Edaphobacter sp.</title>
        <authorList>
            <person name="Huber K.J."/>
            <person name="Papendorf J."/>
            <person name="Pilke C."/>
            <person name="Bunk B."/>
            <person name="Sproeer C."/>
            <person name="Pester M."/>
        </authorList>
    </citation>
    <scope>NUCLEOTIDE SEQUENCE</scope>
    <source>
        <strain evidence="1">DSM 110680</strain>
    </source>
</reference>
<gene>
    <name evidence="1" type="ORF">P8935_14360</name>
</gene>
<accession>A0AAU7DD56</accession>
<dbReference type="RefSeq" id="WP_348260985.1">
    <property type="nucleotide sequence ID" value="NZ_CP121196.1"/>
</dbReference>
<proteinExistence type="predicted"/>